<name>A0A7I4YVL6_HAECO</name>
<accession>A0A7I4YVL6</accession>
<dbReference type="Proteomes" id="UP000025227">
    <property type="component" value="Unplaced"/>
</dbReference>
<organism evidence="1 2">
    <name type="scientific">Haemonchus contortus</name>
    <name type="common">Barber pole worm</name>
    <dbReference type="NCBI Taxonomy" id="6289"/>
    <lineage>
        <taxon>Eukaryota</taxon>
        <taxon>Metazoa</taxon>
        <taxon>Ecdysozoa</taxon>
        <taxon>Nematoda</taxon>
        <taxon>Chromadorea</taxon>
        <taxon>Rhabditida</taxon>
        <taxon>Rhabditina</taxon>
        <taxon>Rhabditomorpha</taxon>
        <taxon>Strongyloidea</taxon>
        <taxon>Trichostrongylidae</taxon>
        <taxon>Haemonchus</taxon>
    </lineage>
</organism>
<proteinExistence type="predicted"/>
<protein>
    <submittedName>
        <fullName evidence="2">Biogenesis of lysosome-related organelles complex 1 subunit 1</fullName>
    </submittedName>
</protein>
<dbReference type="AlphaFoldDB" id="A0A7I4YVL6"/>
<evidence type="ECO:0000313" key="2">
    <source>
        <dbReference type="WBParaSite" id="HCON_00148320-00001"/>
    </source>
</evidence>
<keyword evidence="1" id="KW-1185">Reference proteome</keyword>
<evidence type="ECO:0000313" key="1">
    <source>
        <dbReference type="Proteomes" id="UP000025227"/>
    </source>
</evidence>
<sequence length="179" mass="20407">MDDCRNTAEAAVRRQERVLEMDQDKEDVQGSEVSGTGKEIVTLLRGEIGRAVESIKSIGPKIKGDLEEARIAPKYRLMNDRSVEQQVQNACETLETLERGMKSYLTFGKELTDSSQKRGIESLEDWHDFLKVVERDGDLLAEICNMLNTDVLQVRDVVGEIQKLQEKQAKDMMRNDEEM</sequence>
<reference evidence="2" key="1">
    <citation type="submission" date="2020-12" db="UniProtKB">
        <authorList>
            <consortium name="WormBaseParasite"/>
        </authorList>
    </citation>
    <scope>IDENTIFICATION</scope>
    <source>
        <strain evidence="2">MHco3</strain>
    </source>
</reference>
<dbReference type="WBParaSite" id="HCON_00148320-00001">
    <property type="protein sequence ID" value="HCON_00148320-00001"/>
    <property type="gene ID" value="HCON_00148320"/>
</dbReference>
<dbReference type="OrthoDB" id="5877338at2759"/>